<dbReference type="PANTHER" id="PTHR10961">
    <property type="entry name" value="PEROXISOMAL SARCOSINE OXIDASE"/>
    <property type="match status" value="1"/>
</dbReference>
<evidence type="ECO:0000256" key="4">
    <source>
        <dbReference type="ARBA" id="ARBA00023002"/>
    </source>
</evidence>
<reference evidence="6 7" key="1">
    <citation type="submission" date="2019-12" db="EMBL/GenBank/DDBJ databases">
        <authorList>
            <person name="Yuan C.-G."/>
        </authorList>
    </citation>
    <scope>NUCLEOTIDE SEQUENCE [LARGE SCALE GENOMIC DNA]</scope>
    <source>
        <strain evidence="6 7">KCTC 23863</strain>
    </source>
</reference>
<evidence type="ECO:0000256" key="1">
    <source>
        <dbReference type="ARBA" id="ARBA00001974"/>
    </source>
</evidence>
<dbReference type="InterPro" id="IPR036188">
    <property type="entry name" value="FAD/NAD-bd_sf"/>
</dbReference>
<dbReference type="EMBL" id="WURB01000001">
    <property type="protein sequence ID" value="MXQ10276.1"/>
    <property type="molecule type" value="Genomic_DNA"/>
</dbReference>
<proteinExistence type="predicted"/>
<keyword evidence="7" id="KW-1185">Reference proteome</keyword>
<dbReference type="SUPFAM" id="SSF54373">
    <property type="entry name" value="FAD-linked reductases, C-terminal domain"/>
    <property type="match status" value="1"/>
</dbReference>
<dbReference type="InterPro" id="IPR045170">
    <property type="entry name" value="MTOX"/>
</dbReference>
<feature type="domain" description="FAD dependent oxidoreductase" evidence="5">
    <location>
        <begin position="6"/>
        <end position="357"/>
    </location>
</feature>
<name>A0A7X3MND6_9HYPH</name>
<keyword evidence="3" id="KW-0274">FAD</keyword>
<evidence type="ECO:0000256" key="3">
    <source>
        <dbReference type="ARBA" id="ARBA00022827"/>
    </source>
</evidence>
<sequence length="383" mass="42279">MMKSFDTIVIGIGGMGSATLWHLARRGQKVLGIERFDLGHSMGSSHGLNRIIRLAYFEHPNYVPLLRRAYELWREAEQLTREQLLFVTGGIDAGTEDSQIVQGALMACREHDLAHEVLTARETTQRFPGYKLPDHYAIVFQPEAGFVASERAILAHVSLAVAAGAEIHGREKVIAIEPANGRVVVVTDKDRYEAGRVVVSAGGWISDLIPALTTKAVPERQVLGWFLPQKPDLFRPEVFPVSNIKSEVGHFYQFPTWGIPGFKIGLYHHFHETGHADELSREPTPADEEALRKGIRYMFPDADGPTLRLATCLFTNTPDEHFVIDTLPGAPEVVVASPCSGHGFKFASVIGEILADLATTGASKLDLSLFNMKRFEETSAVLE</sequence>
<dbReference type="Pfam" id="PF01266">
    <property type="entry name" value="DAO"/>
    <property type="match status" value="1"/>
</dbReference>
<evidence type="ECO:0000313" key="7">
    <source>
        <dbReference type="Proteomes" id="UP000436483"/>
    </source>
</evidence>
<dbReference type="GO" id="GO:0008115">
    <property type="term" value="F:sarcosine oxidase activity"/>
    <property type="evidence" value="ECO:0007669"/>
    <property type="project" value="TreeGrafter"/>
</dbReference>
<dbReference type="PANTHER" id="PTHR10961:SF7">
    <property type="entry name" value="FAD DEPENDENT OXIDOREDUCTASE DOMAIN-CONTAINING PROTEIN"/>
    <property type="match status" value="1"/>
</dbReference>
<comment type="cofactor">
    <cofactor evidence="1">
        <name>FAD</name>
        <dbReference type="ChEBI" id="CHEBI:57692"/>
    </cofactor>
</comment>
<dbReference type="GO" id="GO:0050660">
    <property type="term" value="F:flavin adenine dinucleotide binding"/>
    <property type="evidence" value="ECO:0007669"/>
    <property type="project" value="InterPro"/>
</dbReference>
<accession>A0A7X3MND6</accession>
<dbReference type="EC" id="1.5.3.2" evidence="6"/>
<evidence type="ECO:0000259" key="5">
    <source>
        <dbReference type="Pfam" id="PF01266"/>
    </source>
</evidence>
<dbReference type="Gene3D" id="3.50.50.60">
    <property type="entry name" value="FAD/NAD(P)-binding domain"/>
    <property type="match status" value="1"/>
</dbReference>
<reference evidence="6 7" key="2">
    <citation type="submission" date="2020-01" db="EMBL/GenBank/DDBJ databases">
        <title>Microvirga sp. nov., an arsenate reduction bacterium isolated from Tibet hotspring sediments.</title>
        <authorList>
            <person name="Xian W.-D."/>
            <person name="Li W.-J."/>
        </authorList>
    </citation>
    <scope>NUCLEOTIDE SEQUENCE [LARGE SCALE GENOMIC DNA]</scope>
    <source>
        <strain evidence="6 7">KCTC 23863</strain>
    </source>
</reference>
<keyword evidence="4 6" id="KW-0560">Oxidoreductase</keyword>
<dbReference type="NCBIfam" id="NF008425">
    <property type="entry name" value="PRK11259.1"/>
    <property type="match status" value="1"/>
</dbReference>
<dbReference type="Gene3D" id="3.30.9.10">
    <property type="entry name" value="D-Amino Acid Oxidase, subunit A, domain 2"/>
    <property type="match status" value="1"/>
</dbReference>
<dbReference type="RefSeq" id="WP_160882862.1">
    <property type="nucleotide sequence ID" value="NZ_WURB01000001.1"/>
</dbReference>
<protein>
    <submittedName>
        <fullName evidence="6">N-methyl-L-tryptophan oxidase</fullName>
        <ecNumber evidence="6">1.5.3.2</ecNumber>
    </submittedName>
</protein>
<gene>
    <name evidence="6" type="primary">solA</name>
    <name evidence="6" type="ORF">GR328_02160</name>
</gene>
<dbReference type="SUPFAM" id="SSF51905">
    <property type="entry name" value="FAD/NAD(P)-binding domain"/>
    <property type="match status" value="1"/>
</dbReference>
<dbReference type="GO" id="GO:0050131">
    <property type="term" value="F:N-methyl-L-amino-acid oxidase activity"/>
    <property type="evidence" value="ECO:0007669"/>
    <property type="project" value="UniProtKB-EC"/>
</dbReference>
<dbReference type="InterPro" id="IPR006076">
    <property type="entry name" value="FAD-dep_OxRdtase"/>
</dbReference>
<evidence type="ECO:0000256" key="2">
    <source>
        <dbReference type="ARBA" id="ARBA00022630"/>
    </source>
</evidence>
<organism evidence="6 7">
    <name type="scientific">Microvirga makkahensis</name>
    <dbReference type="NCBI Taxonomy" id="1128670"/>
    <lineage>
        <taxon>Bacteria</taxon>
        <taxon>Pseudomonadati</taxon>
        <taxon>Pseudomonadota</taxon>
        <taxon>Alphaproteobacteria</taxon>
        <taxon>Hyphomicrobiales</taxon>
        <taxon>Methylobacteriaceae</taxon>
        <taxon>Microvirga</taxon>
    </lineage>
</organism>
<dbReference type="OrthoDB" id="9806257at2"/>
<evidence type="ECO:0000313" key="6">
    <source>
        <dbReference type="EMBL" id="MXQ10276.1"/>
    </source>
</evidence>
<comment type="caution">
    <text evidence="6">The sequence shown here is derived from an EMBL/GenBank/DDBJ whole genome shotgun (WGS) entry which is preliminary data.</text>
</comment>
<keyword evidence="2" id="KW-0285">Flavoprotein</keyword>
<dbReference type="Proteomes" id="UP000436483">
    <property type="component" value="Unassembled WGS sequence"/>
</dbReference>
<dbReference type="AlphaFoldDB" id="A0A7X3MND6"/>